<dbReference type="STRING" id="1330018.A0A167MXN9"/>
<dbReference type="AlphaFoldDB" id="A0A167MXN9"/>
<dbReference type="InterPro" id="IPR016024">
    <property type="entry name" value="ARM-type_fold"/>
</dbReference>
<dbReference type="Gene3D" id="1.25.10.10">
    <property type="entry name" value="Leucine-rich Repeat Variant"/>
    <property type="match status" value="3"/>
</dbReference>
<dbReference type="GO" id="GO:0034657">
    <property type="term" value="C:GID complex"/>
    <property type="evidence" value="ECO:0007669"/>
    <property type="project" value="TreeGrafter"/>
</dbReference>
<evidence type="ECO:0000256" key="5">
    <source>
        <dbReference type="ARBA" id="ARBA00023242"/>
    </source>
</evidence>
<evidence type="ECO:0000256" key="4">
    <source>
        <dbReference type="ARBA" id="ARBA00022737"/>
    </source>
</evidence>
<protein>
    <submittedName>
        <fullName evidence="7">ARM repeat-containing protein</fullName>
    </submittedName>
</protein>
<dbReference type="InterPro" id="IPR038739">
    <property type="entry name" value="ARMC8/Vid28"/>
</dbReference>
<dbReference type="Proteomes" id="UP000076738">
    <property type="component" value="Unassembled WGS sequence"/>
</dbReference>
<organism evidence="7 8">
    <name type="scientific">Calocera viscosa (strain TUFC12733)</name>
    <dbReference type="NCBI Taxonomy" id="1330018"/>
    <lineage>
        <taxon>Eukaryota</taxon>
        <taxon>Fungi</taxon>
        <taxon>Dikarya</taxon>
        <taxon>Basidiomycota</taxon>
        <taxon>Agaricomycotina</taxon>
        <taxon>Dacrymycetes</taxon>
        <taxon>Dacrymycetales</taxon>
        <taxon>Dacrymycetaceae</taxon>
        <taxon>Calocera</taxon>
    </lineage>
</organism>
<keyword evidence="5" id="KW-0539">Nucleus</keyword>
<feature type="compositionally biased region" description="Acidic residues" evidence="6">
    <location>
        <begin position="526"/>
        <end position="539"/>
    </location>
</feature>
<evidence type="ECO:0000313" key="8">
    <source>
        <dbReference type="Proteomes" id="UP000076738"/>
    </source>
</evidence>
<dbReference type="InterPro" id="IPR011989">
    <property type="entry name" value="ARM-like"/>
</dbReference>
<accession>A0A167MXN9</accession>
<evidence type="ECO:0000256" key="6">
    <source>
        <dbReference type="SAM" id="MobiDB-lite"/>
    </source>
</evidence>
<dbReference type="GO" id="GO:0005737">
    <property type="term" value="C:cytoplasm"/>
    <property type="evidence" value="ECO:0007669"/>
    <property type="project" value="UniProtKB-SubCell"/>
</dbReference>
<keyword evidence="3" id="KW-0963">Cytoplasm</keyword>
<name>A0A167MXN9_CALVF</name>
<evidence type="ECO:0000256" key="2">
    <source>
        <dbReference type="ARBA" id="ARBA00004496"/>
    </source>
</evidence>
<dbReference type="PANTHER" id="PTHR15651:SF7">
    <property type="entry name" value="ARMADILLO REPEAT-CONTAINING PROTEIN 8"/>
    <property type="match status" value="1"/>
</dbReference>
<keyword evidence="8" id="KW-1185">Reference proteome</keyword>
<dbReference type="PANTHER" id="PTHR15651">
    <property type="entry name" value="ARMADILLO REPEAT-CONTAINING PROTEIN 8"/>
    <property type="match status" value="1"/>
</dbReference>
<dbReference type="GO" id="GO:0005634">
    <property type="term" value="C:nucleus"/>
    <property type="evidence" value="ECO:0007669"/>
    <property type="project" value="UniProtKB-SubCell"/>
</dbReference>
<reference evidence="7 8" key="1">
    <citation type="journal article" date="2016" name="Mol. Biol. Evol.">
        <title>Comparative Genomics of Early-Diverging Mushroom-Forming Fungi Provides Insights into the Origins of Lignocellulose Decay Capabilities.</title>
        <authorList>
            <person name="Nagy L.G."/>
            <person name="Riley R."/>
            <person name="Tritt A."/>
            <person name="Adam C."/>
            <person name="Daum C."/>
            <person name="Floudas D."/>
            <person name="Sun H."/>
            <person name="Yadav J.S."/>
            <person name="Pangilinan J."/>
            <person name="Larsson K.H."/>
            <person name="Matsuura K."/>
            <person name="Barry K."/>
            <person name="Labutti K."/>
            <person name="Kuo R."/>
            <person name="Ohm R.A."/>
            <person name="Bhattacharya S.S."/>
            <person name="Shirouzu T."/>
            <person name="Yoshinaga Y."/>
            <person name="Martin F.M."/>
            <person name="Grigoriev I.V."/>
            <person name="Hibbett D.S."/>
        </authorList>
    </citation>
    <scope>NUCLEOTIDE SEQUENCE [LARGE SCALE GENOMIC DNA]</scope>
    <source>
        <strain evidence="7 8">TUFC12733</strain>
    </source>
</reference>
<keyword evidence="4" id="KW-0677">Repeat</keyword>
<proteinExistence type="predicted"/>
<comment type="subcellular location">
    <subcellularLocation>
        <location evidence="2">Cytoplasm</location>
    </subcellularLocation>
    <subcellularLocation>
        <location evidence="1">Nucleus</location>
    </subcellularLocation>
</comment>
<evidence type="ECO:0000256" key="1">
    <source>
        <dbReference type="ARBA" id="ARBA00004123"/>
    </source>
</evidence>
<sequence>MPPPTTPPDLTTLKSLRNQIIGSPSSKLLLLRSQPQLLPSLLPLLSPSASATPALRLEAAHVLGSLCRSGDCLSYILSAGTCEVLLSALSSSLPIDADPDASPPPTAPPALLRALAKSLSSLVDLMCTALHGTQFGIGPPSYRGRARSALALETLLTLPALDSFLPLLSPSPATAAAGTSIASLISHLRTQEETAPVLAWLPERERVSAAKGKRGWEKKEEGGWVVGRLCTMLKGGEEKAQIASLHALSTLLFTTPTLTPTFGRFHAPVAQRIFDLSRARSPAVRVAACFALTALLCHRPARPSSLTLGLGALGSLGGMGSLGGIGGMGKGQAGGDGETPPPSGLLLNVLATLQGVVEDEREEGELRAEGCWCLSLLVMDDRPRAVHASHTGLLRTLCTLLRSFPSIDPLSPSSLDDLWEEPLPLLHLREACMTALASLTLPDAGLRSQLAEQKPSVLPIIHASLSHPAPGVRHAACQVVRALSRSVAILRSSLVDEGVAVSVLGLVVREGRVKEEDGLEGFGIEGEGDGDDLAEGDGDELMRGEGEEEDGREEGEKEPRKVKGDRRVLLAALAALCNFSADFSPVQHLLPEQDALPVLVRFATSPSDALLRMNGIWVLKNLVYRADWNLKKGVMDLMGWARFVELCRDEDLRVREQALSMVRNLAASRDADVAQTVRAMGAGEIVALVEEAMATENDDVMMNALFVVVNTLPELYKSSPPPILHQSPAFLKALLACLSSPAQPLRVAAIRVVHALLQSSLGKQNLREAGIERRVREMEGLRWKSGLTGAGRKSMGGLGEADGGEVESSLEVREIVRKVTAYFEDA</sequence>
<evidence type="ECO:0000256" key="3">
    <source>
        <dbReference type="ARBA" id="ARBA00022490"/>
    </source>
</evidence>
<dbReference type="EMBL" id="KV417281">
    <property type="protein sequence ID" value="KZO97155.1"/>
    <property type="molecule type" value="Genomic_DNA"/>
</dbReference>
<gene>
    <name evidence="7" type="ORF">CALVIDRAFT_597867</name>
</gene>
<dbReference type="OrthoDB" id="5559898at2759"/>
<dbReference type="SUPFAM" id="SSF48371">
    <property type="entry name" value="ARM repeat"/>
    <property type="match status" value="1"/>
</dbReference>
<dbReference type="GO" id="GO:0043161">
    <property type="term" value="P:proteasome-mediated ubiquitin-dependent protein catabolic process"/>
    <property type="evidence" value="ECO:0007669"/>
    <property type="project" value="TreeGrafter"/>
</dbReference>
<feature type="region of interest" description="Disordered" evidence="6">
    <location>
        <begin position="518"/>
        <end position="561"/>
    </location>
</feature>
<evidence type="ECO:0000313" key="7">
    <source>
        <dbReference type="EMBL" id="KZO97155.1"/>
    </source>
</evidence>